<dbReference type="Proteomes" id="UP001197827">
    <property type="component" value="Unassembled WGS sequence"/>
</dbReference>
<evidence type="ECO:0000313" key="1">
    <source>
        <dbReference type="EMBL" id="MCB8562106.1"/>
    </source>
</evidence>
<name>A0AAW4VEW8_9FIRM</name>
<dbReference type="AlphaFoldDB" id="A0AAW4VEW8"/>
<reference evidence="1" key="1">
    <citation type="submission" date="2021-10" db="EMBL/GenBank/DDBJ databases">
        <title>Collection of gut derived symbiotic bacterial strains cultured from healthy donors.</title>
        <authorList>
            <person name="Lin H."/>
            <person name="Littmann E."/>
            <person name="Kohout C."/>
            <person name="Pamer E.G."/>
        </authorList>
    </citation>
    <scope>NUCLEOTIDE SEQUENCE</scope>
    <source>
        <strain evidence="1">DFI.5.2</strain>
    </source>
</reference>
<protein>
    <submittedName>
        <fullName evidence="1">Uncharacterized protein</fullName>
    </submittedName>
</protein>
<comment type="caution">
    <text evidence="1">The sequence shown here is derived from an EMBL/GenBank/DDBJ whole genome shotgun (WGS) entry which is preliminary data.</text>
</comment>
<dbReference type="EMBL" id="JAJDKQ010000016">
    <property type="protein sequence ID" value="MCB8562106.1"/>
    <property type="molecule type" value="Genomic_DNA"/>
</dbReference>
<gene>
    <name evidence="1" type="ORF">LJD74_08875</name>
</gene>
<sequence length="84" mass="10211">MKQKQIAIHNHNLADQLLRGISIIFSEEKASESDIKQIWDYYPDLFEDEKKEYYIQKEQDEFESFKARRLRFANSYNKKFKGDD</sequence>
<dbReference type="RefSeq" id="WP_032090220.1">
    <property type="nucleotide sequence ID" value="NZ_JADPGY010000013.1"/>
</dbReference>
<organism evidence="1 2">
    <name type="scientific">Faecalibacillus intestinalis</name>
    <dbReference type="NCBI Taxonomy" id="1982626"/>
    <lineage>
        <taxon>Bacteria</taxon>
        <taxon>Bacillati</taxon>
        <taxon>Bacillota</taxon>
        <taxon>Erysipelotrichia</taxon>
        <taxon>Erysipelotrichales</taxon>
        <taxon>Coprobacillaceae</taxon>
        <taxon>Faecalibacillus</taxon>
    </lineage>
</organism>
<proteinExistence type="predicted"/>
<accession>A0AAW4VEW8</accession>
<evidence type="ECO:0000313" key="2">
    <source>
        <dbReference type="Proteomes" id="UP001197827"/>
    </source>
</evidence>